<dbReference type="EMBL" id="UINC01002469">
    <property type="protein sequence ID" value="SUZ97020.1"/>
    <property type="molecule type" value="Genomic_DNA"/>
</dbReference>
<keyword evidence="3" id="KW-0378">Hydrolase</keyword>
<evidence type="ECO:0000256" key="1">
    <source>
        <dbReference type="ARBA" id="ARBA00004496"/>
    </source>
</evidence>
<reference evidence="4" key="1">
    <citation type="submission" date="2018-05" db="EMBL/GenBank/DDBJ databases">
        <authorList>
            <person name="Lanie J.A."/>
            <person name="Ng W.-L."/>
            <person name="Kazmierczak K.M."/>
            <person name="Andrzejewski T.M."/>
            <person name="Davidsen T.M."/>
            <person name="Wayne K.J."/>
            <person name="Tettelin H."/>
            <person name="Glass J.I."/>
            <person name="Rusch D."/>
            <person name="Podicherti R."/>
            <person name="Tsui H.-C.T."/>
            <person name="Winkler M.E."/>
        </authorList>
    </citation>
    <scope>NUCLEOTIDE SEQUENCE</scope>
</reference>
<evidence type="ECO:0000256" key="3">
    <source>
        <dbReference type="ARBA" id="ARBA00022801"/>
    </source>
</evidence>
<dbReference type="AlphaFoldDB" id="A0A381RYV6"/>
<dbReference type="InterPro" id="IPR029001">
    <property type="entry name" value="ITPase-like_fam"/>
</dbReference>
<dbReference type="Gene3D" id="3.90.950.10">
    <property type="match status" value="1"/>
</dbReference>
<organism evidence="4">
    <name type="scientific">marine metagenome</name>
    <dbReference type="NCBI Taxonomy" id="408172"/>
    <lineage>
        <taxon>unclassified sequences</taxon>
        <taxon>metagenomes</taxon>
        <taxon>ecological metagenomes</taxon>
    </lineage>
</organism>
<feature type="non-terminal residue" evidence="4">
    <location>
        <position position="1"/>
    </location>
</feature>
<dbReference type="PANTHER" id="PTHR43213">
    <property type="entry name" value="BIFUNCTIONAL DTTP/UTP PYROPHOSPHATASE/METHYLTRANSFERASE PROTEIN-RELATED"/>
    <property type="match status" value="1"/>
</dbReference>
<dbReference type="GO" id="GO:0047429">
    <property type="term" value="F:nucleoside triphosphate diphosphatase activity"/>
    <property type="evidence" value="ECO:0007669"/>
    <property type="project" value="InterPro"/>
</dbReference>
<dbReference type="Pfam" id="PF02545">
    <property type="entry name" value="Maf"/>
    <property type="match status" value="1"/>
</dbReference>
<feature type="non-terminal residue" evidence="4">
    <location>
        <position position="120"/>
    </location>
</feature>
<dbReference type="PANTHER" id="PTHR43213:SF10">
    <property type="entry name" value="7-METHYL-GTP PYROPHOSPHATASE"/>
    <property type="match status" value="1"/>
</dbReference>
<accession>A0A381RYV6</accession>
<dbReference type="InterPro" id="IPR003697">
    <property type="entry name" value="Maf-like"/>
</dbReference>
<dbReference type="SUPFAM" id="SSF52972">
    <property type="entry name" value="ITPase-like"/>
    <property type="match status" value="1"/>
</dbReference>
<dbReference type="GO" id="GO:0005737">
    <property type="term" value="C:cytoplasm"/>
    <property type="evidence" value="ECO:0007669"/>
    <property type="project" value="UniProtKB-SubCell"/>
</dbReference>
<comment type="subcellular location">
    <subcellularLocation>
        <location evidence="1">Cytoplasm</location>
    </subcellularLocation>
</comment>
<evidence type="ECO:0000313" key="4">
    <source>
        <dbReference type="EMBL" id="SUZ97020.1"/>
    </source>
</evidence>
<proteinExistence type="predicted"/>
<sequence length="120" mass="13089">VESLSKHLFQLDDGARARLNLAMQLILGSSSPYRRAQLETLSYVFETDVPNVDEAPQQEEIPFDLVTRLAREKAQVIAQRHPHAVVIGADQVAAVGAATLGKPLTVKRAIEQLTTLSGQC</sequence>
<protein>
    <submittedName>
        <fullName evidence="4">Uncharacterized protein</fullName>
    </submittedName>
</protein>
<gene>
    <name evidence="4" type="ORF">METZ01_LOCUS49874</name>
</gene>
<evidence type="ECO:0000256" key="2">
    <source>
        <dbReference type="ARBA" id="ARBA00022490"/>
    </source>
</evidence>
<keyword evidence="2" id="KW-0963">Cytoplasm</keyword>
<name>A0A381RYV6_9ZZZZ</name>